<feature type="compositionally biased region" description="Polar residues" evidence="1">
    <location>
        <begin position="81"/>
        <end position="94"/>
    </location>
</feature>
<dbReference type="EMBL" id="LIAE01005231">
    <property type="protein sequence ID" value="PAV93465.1"/>
    <property type="molecule type" value="Genomic_DNA"/>
</dbReference>
<reference evidence="2 3" key="1">
    <citation type="journal article" date="2017" name="Curr. Biol.">
        <title>Genome architecture and evolution of a unichromosomal asexual nematode.</title>
        <authorList>
            <person name="Fradin H."/>
            <person name="Zegar C."/>
            <person name="Gutwein M."/>
            <person name="Lucas J."/>
            <person name="Kovtun M."/>
            <person name="Corcoran D."/>
            <person name="Baugh L.R."/>
            <person name="Kiontke K."/>
            <person name="Gunsalus K."/>
            <person name="Fitch D.H."/>
            <person name="Piano F."/>
        </authorList>
    </citation>
    <scope>NUCLEOTIDE SEQUENCE [LARGE SCALE GENOMIC DNA]</scope>
    <source>
        <strain evidence="2">PF1309</strain>
    </source>
</reference>
<evidence type="ECO:0000256" key="1">
    <source>
        <dbReference type="SAM" id="MobiDB-lite"/>
    </source>
</evidence>
<comment type="caution">
    <text evidence="2">The sequence shown here is derived from an EMBL/GenBank/DDBJ whole genome shotgun (WGS) entry which is preliminary data.</text>
</comment>
<feature type="compositionally biased region" description="Polar residues" evidence="1">
    <location>
        <begin position="1"/>
        <end position="14"/>
    </location>
</feature>
<evidence type="ECO:0000313" key="2">
    <source>
        <dbReference type="EMBL" id="PAV93465.1"/>
    </source>
</evidence>
<gene>
    <name evidence="2" type="ORF">WR25_00432</name>
</gene>
<dbReference type="Proteomes" id="UP000218231">
    <property type="component" value="Unassembled WGS sequence"/>
</dbReference>
<organism evidence="2 3">
    <name type="scientific">Diploscapter pachys</name>
    <dbReference type="NCBI Taxonomy" id="2018661"/>
    <lineage>
        <taxon>Eukaryota</taxon>
        <taxon>Metazoa</taxon>
        <taxon>Ecdysozoa</taxon>
        <taxon>Nematoda</taxon>
        <taxon>Chromadorea</taxon>
        <taxon>Rhabditida</taxon>
        <taxon>Rhabditina</taxon>
        <taxon>Rhabditomorpha</taxon>
        <taxon>Rhabditoidea</taxon>
        <taxon>Rhabditidae</taxon>
        <taxon>Diploscapter</taxon>
    </lineage>
</organism>
<keyword evidence="3" id="KW-1185">Reference proteome</keyword>
<dbReference type="AlphaFoldDB" id="A0A2A2M583"/>
<accession>A0A2A2M583</accession>
<protein>
    <submittedName>
        <fullName evidence="2">Uncharacterized protein</fullName>
    </submittedName>
</protein>
<feature type="region of interest" description="Disordered" evidence="1">
    <location>
        <begin position="1"/>
        <end position="23"/>
    </location>
</feature>
<sequence>MTIRTGSRIDSASSAKAMPCARPLPSFALSPSATLRLNIGMNAAENAPSAKRARNRLGKRNAIMNASDAKPAPTKRKNSESRTSPSTRLVSVSPPTEPSALAWPTSPTEKAPFCSACAR</sequence>
<proteinExistence type="predicted"/>
<name>A0A2A2M583_9BILA</name>
<evidence type="ECO:0000313" key="3">
    <source>
        <dbReference type="Proteomes" id="UP000218231"/>
    </source>
</evidence>
<feature type="region of interest" description="Disordered" evidence="1">
    <location>
        <begin position="46"/>
        <end position="119"/>
    </location>
</feature>